<dbReference type="InterPro" id="IPR021844">
    <property type="entry name" value="Integr_conj_element_PFL4704"/>
</dbReference>
<sequence length="301" mass="32421">MKHGRSFVMLLLTATLYSPFSHAVELMKWERIPLQVPLTVGQERIVFVDKNVKVGFPASLEGKLRIQSSGGAVYLDARAAFPATRLVLKDVESGEMVLIDVSATDGKTVREPVQIVYHGTVESTTRAGQPDGNNAVASDTGRGSGRREPATTPVSRPPPKLNGPLPVVLTRYAAQTLYAPLRTVEALPGVHPLPLRLPSHITTLYPSEPVDIRPLAAWGRGEYSVVALKVRNTGSGKVVTDPRALTGRFVAATFQHRWLGPAGQPEDTTTLYLVIQGRPEVAFIAEPAVTTPATKGKGGKR</sequence>
<feature type="signal peptide" evidence="2">
    <location>
        <begin position="1"/>
        <end position="23"/>
    </location>
</feature>
<dbReference type="EMBL" id="NAEW01000061">
    <property type="protein sequence ID" value="OQM38904.1"/>
    <property type="molecule type" value="Genomic_DNA"/>
</dbReference>
<evidence type="ECO:0000256" key="2">
    <source>
        <dbReference type="SAM" id="SignalP"/>
    </source>
</evidence>
<gene>
    <name evidence="3" type="ORF">BZK42_27730</name>
</gene>
<evidence type="ECO:0000313" key="3">
    <source>
        <dbReference type="EMBL" id="OQM38904.1"/>
    </source>
</evidence>
<reference evidence="3 4" key="1">
    <citation type="submission" date="2017-03" db="EMBL/GenBank/DDBJ databases">
        <authorList>
            <person name="Afonso C.L."/>
            <person name="Miller P.J."/>
            <person name="Scott M.A."/>
            <person name="Spackman E."/>
            <person name="Goraichik I."/>
            <person name="Dimitrov K.M."/>
            <person name="Suarez D.L."/>
            <person name="Swayne D.E."/>
        </authorList>
    </citation>
    <scope>NUCLEOTIDE SEQUENCE [LARGE SCALE GENOMIC DNA]</scope>
    <source>
        <strain evidence="3 4">ATCC 51113</strain>
    </source>
</reference>
<feature type="chain" id="PRO_5010739844" evidence="2">
    <location>
        <begin position="24"/>
        <end position="301"/>
    </location>
</feature>
<feature type="compositionally biased region" description="Polar residues" evidence="1">
    <location>
        <begin position="121"/>
        <end position="137"/>
    </location>
</feature>
<accession>A0A1V8NR68</accession>
<evidence type="ECO:0000256" key="1">
    <source>
        <dbReference type="SAM" id="MobiDB-lite"/>
    </source>
</evidence>
<dbReference type="Pfam" id="PF11920">
    <property type="entry name" value="DUF3438"/>
    <property type="match status" value="1"/>
</dbReference>
<name>A0A1V8NR68_CITBR</name>
<feature type="region of interest" description="Disordered" evidence="1">
    <location>
        <begin position="121"/>
        <end position="162"/>
    </location>
</feature>
<dbReference type="Proteomes" id="UP000192573">
    <property type="component" value="Unassembled WGS sequence"/>
</dbReference>
<protein>
    <submittedName>
        <fullName evidence="3">Integrating conjugative element protein</fullName>
    </submittedName>
</protein>
<evidence type="ECO:0000313" key="4">
    <source>
        <dbReference type="Proteomes" id="UP000192573"/>
    </source>
</evidence>
<comment type="caution">
    <text evidence="3">The sequence shown here is derived from an EMBL/GenBank/DDBJ whole genome shotgun (WGS) entry which is preliminary data.</text>
</comment>
<dbReference type="AlphaFoldDB" id="A0A1V8NR68"/>
<keyword evidence="2" id="KW-0732">Signal</keyword>
<dbReference type="NCBIfam" id="TIGR03749">
    <property type="entry name" value="conj_TIGR03749"/>
    <property type="match status" value="1"/>
</dbReference>
<organism evidence="3 4">
    <name type="scientific">Citrobacter braakii</name>
    <dbReference type="NCBI Taxonomy" id="57706"/>
    <lineage>
        <taxon>Bacteria</taxon>
        <taxon>Pseudomonadati</taxon>
        <taxon>Pseudomonadota</taxon>
        <taxon>Gammaproteobacteria</taxon>
        <taxon>Enterobacterales</taxon>
        <taxon>Enterobacteriaceae</taxon>
        <taxon>Citrobacter</taxon>
        <taxon>Citrobacter freundii complex</taxon>
    </lineage>
</organism>
<proteinExistence type="predicted"/>